<comment type="caution">
    <text evidence="6">The sequence shown here is derived from an EMBL/GenBank/DDBJ whole genome shotgun (WGS) entry which is preliminary data.</text>
</comment>
<evidence type="ECO:0000256" key="4">
    <source>
        <dbReference type="ARBA" id="ARBA00023239"/>
    </source>
</evidence>
<reference evidence="6 7" key="1">
    <citation type="submission" date="2018-07" db="EMBL/GenBank/DDBJ databases">
        <title>Genomic Encyclopedia of Type Strains, Phase III (KMG-III): the genomes of soil and plant-associated and newly described type strains.</title>
        <authorList>
            <person name="Whitman W."/>
        </authorList>
    </citation>
    <scope>NUCLEOTIDE SEQUENCE [LARGE SCALE GENOMIC DNA]</scope>
    <source>
        <strain evidence="6 7">31-25a</strain>
    </source>
</reference>
<name>A0A368YPK8_9HYPH</name>
<comment type="similarity">
    <text evidence="1">Belongs to the Gfa family.</text>
</comment>
<keyword evidence="3" id="KW-0862">Zinc</keyword>
<evidence type="ECO:0000313" key="7">
    <source>
        <dbReference type="Proteomes" id="UP000253324"/>
    </source>
</evidence>
<keyword evidence="4" id="KW-0456">Lyase</keyword>
<dbReference type="Proteomes" id="UP000253324">
    <property type="component" value="Unassembled WGS sequence"/>
</dbReference>
<feature type="domain" description="CENP-V/GFA" evidence="5">
    <location>
        <begin position="11"/>
        <end position="141"/>
    </location>
</feature>
<evidence type="ECO:0000259" key="5">
    <source>
        <dbReference type="PROSITE" id="PS51891"/>
    </source>
</evidence>
<sequence>MATDSDVSGGLTGGCVCGHVRYRMETAPIVVHGCHCRYCQRMSGSAFAVNAMIEADRVILTGEGKPDAIHTASALPAGQMIHRCPRCSVPLWANHSQLGETFALVYVGTLDDASKLSPDIHCFTTTKHSWVALPADVPAFEGNYDAEKVWSAEAKARFTTAMQGEI</sequence>
<dbReference type="Gene3D" id="3.90.1590.10">
    <property type="entry name" value="glutathione-dependent formaldehyde- activating enzyme (gfa)"/>
    <property type="match status" value="1"/>
</dbReference>
<accession>A0A368YPK8</accession>
<dbReference type="PROSITE" id="PS51891">
    <property type="entry name" value="CENP_V_GFA"/>
    <property type="match status" value="1"/>
</dbReference>
<dbReference type="SUPFAM" id="SSF51316">
    <property type="entry name" value="Mss4-like"/>
    <property type="match status" value="1"/>
</dbReference>
<evidence type="ECO:0000313" key="6">
    <source>
        <dbReference type="EMBL" id="RCW81488.1"/>
    </source>
</evidence>
<keyword evidence="7" id="KW-1185">Reference proteome</keyword>
<organism evidence="6 7">
    <name type="scientific">Phyllobacterium bourgognense</name>
    <dbReference type="NCBI Taxonomy" id="314236"/>
    <lineage>
        <taxon>Bacteria</taxon>
        <taxon>Pseudomonadati</taxon>
        <taxon>Pseudomonadota</taxon>
        <taxon>Alphaproteobacteria</taxon>
        <taxon>Hyphomicrobiales</taxon>
        <taxon>Phyllobacteriaceae</taxon>
        <taxon>Phyllobacterium</taxon>
    </lineage>
</organism>
<dbReference type="InterPro" id="IPR006913">
    <property type="entry name" value="CENP-V/GFA"/>
</dbReference>
<keyword evidence="2" id="KW-0479">Metal-binding</keyword>
<dbReference type="InterPro" id="IPR011057">
    <property type="entry name" value="Mss4-like_sf"/>
</dbReference>
<evidence type="ECO:0000256" key="3">
    <source>
        <dbReference type="ARBA" id="ARBA00022833"/>
    </source>
</evidence>
<dbReference type="PANTHER" id="PTHR33337">
    <property type="entry name" value="GFA DOMAIN-CONTAINING PROTEIN"/>
    <property type="match status" value="1"/>
</dbReference>
<dbReference type="PANTHER" id="PTHR33337:SF33">
    <property type="entry name" value="CENP-V_GFA DOMAIN-CONTAINING PROTEIN"/>
    <property type="match status" value="1"/>
</dbReference>
<proteinExistence type="inferred from homology"/>
<dbReference type="RefSeq" id="WP_114431112.1">
    <property type="nucleotide sequence ID" value="NZ_QPJM01000010.1"/>
</dbReference>
<evidence type="ECO:0000256" key="1">
    <source>
        <dbReference type="ARBA" id="ARBA00005495"/>
    </source>
</evidence>
<dbReference type="AlphaFoldDB" id="A0A368YPK8"/>
<dbReference type="GO" id="GO:0046872">
    <property type="term" value="F:metal ion binding"/>
    <property type="evidence" value="ECO:0007669"/>
    <property type="project" value="UniProtKB-KW"/>
</dbReference>
<gene>
    <name evidence="6" type="ORF">C7476_11042</name>
</gene>
<dbReference type="EMBL" id="QPJM01000010">
    <property type="protein sequence ID" value="RCW81488.1"/>
    <property type="molecule type" value="Genomic_DNA"/>
</dbReference>
<dbReference type="GO" id="GO:0016846">
    <property type="term" value="F:carbon-sulfur lyase activity"/>
    <property type="evidence" value="ECO:0007669"/>
    <property type="project" value="InterPro"/>
</dbReference>
<dbReference type="OrthoDB" id="9807246at2"/>
<evidence type="ECO:0000256" key="2">
    <source>
        <dbReference type="ARBA" id="ARBA00022723"/>
    </source>
</evidence>
<dbReference type="Pfam" id="PF04828">
    <property type="entry name" value="GFA"/>
    <property type="match status" value="1"/>
</dbReference>
<protein>
    <recommendedName>
        <fullName evidence="5">CENP-V/GFA domain-containing protein</fullName>
    </recommendedName>
</protein>